<evidence type="ECO:0000256" key="5">
    <source>
        <dbReference type="ARBA" id="ARBA00022777"/>
    </source>
</evidence>
<sequence length="548" mass="61851">MYYLLKGLLAVCLVLLPIRVCGTNQNSDEQHNRIARFVDSKALQRASSYVNVNLNQKAIEILQNELDNCRGLDCQAILNQEIGKVLLKDNQFERALSYLTKSKQYYEDKDDSSRILESNVAIAKLYLHSGNYSAAHTLMLRFLNQLPQKTPTQLNAESFLIMARVNLGLSEISKATFYGRKALEAAVSVNADILKKDCFLFFSELYEKMEDYQAALYYKNKSDALHDTIVRNNSQKLLYARATQPMEPGKGTLGVVSSPVRTSRMEVFFNKYGISYYSVLVVILMLLLTVVFILFSYKVRVNRKLKREYRELQDLNATKDKFFSIIAHDLKSPFNSLMGFSEVLTLQVESKSPKEIMAYSKSIHNSTRKLYSLVETLLQWSRTQLGTTEYKPEKLDVKLLTINVISVLKINAEEKDILISVDIENNLIAWADRDLFSAVLRNLVSNAIKFSRVGSVVRVTAQRKKDQIEISVSDSGIGISRDNLGKIFRVDATISTSGTLNEKGTGLGLALCKEFVEINKGVISAESKLEKGSVFKFTVPLSANYSLN</sequence>
<keyword evidence="7" id="KW-0472">Membrane</keyword>
<reference evidence="10 11" key="1">
    <citation type="submission" date="2017-05" db="EMBL/GenBank/DDBJ databases">
        <authorList>
            <person name="Varghese N."/>
            <person name="Submissions S."/>
        </authorList>
    </citation>
    <scope>NUCLEOTIDE SEQUENCE [LARGE SCALE GENOMIC DNA]</scope>
    <source>
        <strain evidence="10 11">DSM 27040</strain>
    </source>
</reference>
<evidence type="ECO:0000313" key="11">
    <source>
        <dbReference type="Proteomes" id="UP000319040"/>
    </source>
</evidence>
<dbReference type="FunFam" id="3.30.565.10:FF:000006">
    <property type="entry name" value="Sensor histidine kinase WalK"/>
    <property type="match status" value="1"/>
</dbReference>
<evidence type="ECO:0000256" key="3">
    <source>
        <dbReference type="ARBA" id="ARBA00022553"/>
    </source>
</evidence>
<evidence type="ECO:0000256" key="1">
    <source>
        <dbReference type="ARBA" id="ARBA00000085"/>
    </source>
</evidence>
<gene>
    <name evidence="10" type="ORF">SAMN06265379_10876</name>
</gene>
<dbReference type="InterPro" id="IPR050736">
    <property type="entry name" value="Sensor_HK_Regulatory"/>
</dbReference>
<dbReference type="Gene3D" id="3.30.565.10">
    <property type="entry name" value="Histidine kinase-like ATPase, C-terminal domain"/>
    <property type="match status" value="1"/>
</dbReference>
<comment type="catalytic activity">
    <reaction evidence="1">
        <text>ATP + protein L-histidine = ADP + protein N-phospho-L-histidine.</text>
        <dbReference type="EC" id="2.7.13.3"/>
    </reaction>
</comment>
<evidence type="ECO:0000313" key="10">
    <source>
        <dbReference type="EMBL" id="SMO80959.1"/>
    </source>
</evidence>
<dbReference type="InterPro" id="IPR003661">
    <property type="entry name" value="HisK_dim/P_dom"/>
</dbReference>
<organism evidence="10 11">
    <name type="scientific">Saccharicrinis carchari</name>
    <dbReference type="NCBI Taxonomy" id="1168039"/>
    <lineage>
        <taxon>Bacteria</taxon>
        <taxon>Pseudomonadati</taxon>
        <taxon>Bacteroidota</taxon>
        <taxon>Bacteroidia</taxon>
        <taxon>Marinilabiliales</taxon>
        <taxon>Marinilabiliaceae</taxon>
        <taxon>Saccharicrinis</taxon>
    </lineage>
</organism>
<dbReference type="OrthoDB" id="1116352at2"/>
<dbReference type="PANTHER" id="PTHR43711">
    <property type="entry name" value="TWO-COMPONENT HISTIDINE KINASE"/>
    <property type="match status" value="1"/>
</dbReference>
<dbReference type="InterPro" id="IPR003594">
    <property type="entry name" value="HATPase_dom"/>
</dbReference>
<dbReference type="RefSeq" id="WP_142534129.1">
    <property type="nucleotide sequence ID" value="NZ_FXTB01000008.1"/>
</dbReference>
<feature type="chain" id="PRO_5021962098" description="histidine kinase" evidence="8">
    <location>
        <begin position="23"/>
        <end position="548"/>
    </location>
</feature>
<evidence type="ECO:0000256" key="8">
    <source>
        <dbReference type="SAM" id="SignalP"/>
    </source>
</evidence>
<name>A0A521EAL1_SACCC</name>
<dbReference type="SUPFAM" id="SSF48452">
    <property type="entry name" value="TPR-like"/>
    <property type="match status" value="1"/>
</dbReference>
<dbReference type="EMBL" id="FXTB01000008">
    <property type="protein sequence ID" value="SMO80959.1"/>
    <property type="molecule type" value="Genomic_DNA"/>
</dbReference>
<evidence type="ECO:0000256" key="4">
    <source>
        <dbReference type="ARBA" id="ARBA00022679"/>
    </source>
</evidence>
<keyword evidence="11" id="KW-1185">Reference proteome</keyword>
<dbReference type="InterPro" id="IPR036097">
    <property type="entry name" value="HisK_dim/P_sf"/>
</dbReference>
<dbReference type="Proteomes" id="UP000319040">
    <property type="component" value="Unassembled WGS sequence"/>
</dbReference>
<dbReference type="InterPro" id="IPR036890">
    <property type="entry name" value="HATPase_C_sf"/>
</dbReference>
<protein>
    <recommendedName>
        <fullName evidence="2">histidine kinase</fullName>
        <ecNumber evidence="2">2.7.13.3</ecNumber>
    </recommendedName>
</protein>
<dbReference type="CDD" id="cd00082">
    <property type="entry name" value="HisKA"/>
    <property type="match status" value="1"/>
</dbReference>
<dbReference type="InterPro" id="IPR005467">
    <property type="entry name" value="His_kinase_dom"/>
</dbReference>
<dbReference type="Pfam" id="PF02518">
    <property type="entry name" value="HATPase_c"/>
    <property type="match status" value="1"/>
</dbReference>
<dbReference type="PRINTS" id="PR00344">
    <property type="entry name" value="BCTRLSENSOR"/>
</dbReference>
<keyword evidence="8" id="KW-0732">Signal</keyword>
<dbReference type="PANTHER" id="PTHR43711:SF1">
    <property type="entry name" value="HISTIDINE KINASE 1"/>
    <property type="match status" value="1"/>
</dbReference>
<evidence type="ECO:0000256" key="6">
    <source>
        <dbReference type="ARBA" id="ARBA00023012"/>
    </source>
</evidence>
<dbReference type="Gene3D" id="1.10.287.130">
    <property type="match status" value="1"/>
</dbReference>
<evidence type="ECO:0000256" key="7">
    <source>
        <dbReference type="SAM" id="Phobius"/>
    </source>
</evidence>
<keyword evidence="7" id="KW-0812">Transmembrane</keyword>
<accession>A0A521EAL1</accession>
<dbReference type="Pfam" id="PF00512">
    <property type="entry name" value="HisKA"/>
    <property type="match status" value="1"/>
</dbReference>
<dbReference type="SUPFAM" id="SSF47384">
    <property type="entry name" value="Homodimeric domain of signal transducing histidine kinase"/>
    <property type="match status" value="1"/>
</dbReference>
<evidence type="ECO:0000256" key="2">
    <source>
        <dbReference type="ARBA" id="ARBA00012438"/>
    </source>
</evidence>
<feature type="transmembrane region" description="Helical" evidence="7">
    <location>
        <begin position="274"/>
        <end position="297"/>
    </location>
</feature>
<dbReference type="InterPro" id="IPR004358">
    <property type="entry name" value="Sig_transdc_His_kin-like_C"/>
</dbReference>
<keyword evidence="5 10" id="KW-0418">Kinase</keyword>
<dbReference type="SUPFAM" id="SSF55874">
    <property type="entry name" value="ATPase domain of HSP90 chaperone/DNA topoisomerase II/histidine kinase"/>
    <property type="match status" value="1"/>
</dbReference>
<feature type="signal peptide" evidence="8">
    <location>
        <begin position="1"/>
        <end position="22"/>
    </location>
</feature>
<keyword evidence="4" id="KW-0808">Transferase</keyword>
<dbReference type="AlphaFoldDB" id="A0A521EAL1"/>
<dbReference type="InterPro" id="IPR011990">
    <property type="entry name" value="TPR-like_helical_dom_sf"/>
</dbReference>
<dbReference type="SMART" id="SM00387">
    <property type="entry name" value="HATPase_c"/>
    <property type="match status" value="1"/>
</dbReference>
<dbReference type="PROSITE" id="PS50109">
    <property type="entry name" value="HIS_KIN"/>
    <property type="match status" value="1"/>
</dbReference>
<proteinExistence type="predicted"/>
<keyword evidence="7" id="KW-1133">Transmembrane helix</keyword>
<keyword evidence="6" id="KW-0902">Two-component regulatory system</keyword>
<keyword evidence="3" id="KW-0597">Phosphoprotein</keyword>
<evidence type="ECO:0000259" key="9">
    <source>
        <dbReference type="PROSITE" id="PS50109"/>
    </source>
</evidence>
<feature type="domain" description="Histidine kinase" evidence="9">
    <location>
        <begin position="325"/>
        <end position="543"/>
    </location>
</feature>
<dbReference type="GO" id="GO:0000155">
    <property type="term" value="F:phosphorelay sensor kinase activity"/>
    <property type="evidence" value="ECO:0007669"/>
    <property type="project" value="InterPro"/>
</dbReference>
<dbReference type="Gene3D" id="1.25.40.10">
    <property type="entry name" value="Tetratricopeptide repeat domain"/>
    <property type="match status" value="1"/>
</dbReference>
<dbReference type="SMART" id="SM00388">
    <property type="entry name" value="HisKA"/>
    <property type="match status" value="1"/>
</dbReference>
<dbReference type="EC" id="2.7.13.3" evidence="2"/>